<dbReference type="AlphaFoldDB" id="A0A935PXP3"/>
<comment type="caution">
    <text evidence="2">The sequence shown here is derived from an EMBL/GenBank/DDBJ whole genome shotgun (WGS) entry which is preliminary data.</text>
</comment>
<protein>
    <submittedName>
        <fullName evidence="2">Terpene cyclase/mutase family protein</fullName>
    </submittedName>
</protein>
<dbReference type="SUPFAM" id="SSF48239">
    <property type="entry name" value="Terpenoid cyclases/Protein prenyltransferases"/>
    <property type="match status" value="1"/>
</dbReference>
<evidence type="ECO:0000256" key="1">
    <source>
        <dbReference type="SAM" id="SignalP"/>
    </source>
</evidence>
<dbReference type="InterPro" id="IPR008930">
    <property type="entry name" value="Terpenoid_cyclase/PrenylTrfase"/>
</dbReference>
<dbReference type="CDD" id="cd00688">
    <property type="entry name" value="ISOPREN_C2_like"/>
    <property type="match status" value="1"/>
</dbReference>
<organism evidence="2 3">
    <name type="scientific">Candidatus Accumulibacter proximus</name>
    <dbReference type="NCBI Taxonomy" id="2954385"/>
    <lineage>
        <taxon>Bacteria</taxon>
        <taxon>Pseudomonadati</taxon>
        <taxon>Pseudomonadota</taxon>
        <taxon>Betaproteobacteria</taxon>
        <taxon>Candidatus Accumulibacter</taxon>
    </lineage>
</organism>
<accession>A0A935PXP3</accession>
<dbReference type="EMBL" id="JADJMH010000009">
    <property type="protein sequence ID" value="MBK7675280.1"/>
    <property type="molecule type" value="Genomic_DNA"/>
</dbReference>
<keyword evidence="1" id="KW-0732">Signal</keyword>
<dbReference type="Gene3D" id="1.50.10.20">
    <property type="match status" value="1"/>
</dbReference>
<proteinExistence type="predicted"/>
<gene>
    <name evidence="2" type="ORF">IPJ27_11270</name>
</gene>
<evidence type="ECO:0000313" key="3">
    <source>
        <dbReference type="Proteomes" id="UP000697998"/>
    </source>
</evidence>
<sequence length="391" mass="43162">MRKYAALLPVAVMAFLPLGSIAAEKVVAQTTPDLSLRVEVENSIGKGLTWLAGKQQPEGYWAQSEHPAVTALILTAFQGDPSKFYQKKYQKNIKAGYDYLATNVKPDGSIYSKGLPNYNTAISMTAFMVANNKAYEPILKNARKYLISQQDDFGEKGMGDHPLDGGVGYGGRGAKNSDINNTTAALEALYYTRYLKSDVANDPDAKDLNWKAAAQFITRSQNLPGQNDQPWVSGDAENKGGFIYFPENSKAGEMPVGDGKVAFRSYGSASYNGLLSFIYAQMDKNDPRVVAVKEWLTRNYSLNENPGLGKDGLFYYYHTMAKALSIAGIDTLVMKDGSKVNWRQELAKHLLNLQNADGSWVNKQSARYMESDPHLVTAYATLTMEILYRGL</sequence>
<dbReference type="Proteomes" id="UP000697998">
    <property type="component" value="Unassembled WGS sequence"/>
</dbReference>
<feature type="signal peptide" evidence="1">
    <location>
        <begin position="1"/>
        <end position="22"/>
    </location>
</feature>
<reference evidence="2 3" key="1">
    <citation type="submission" date="2020-10" db="EMBL/GenBank/DDBJ databases">
        <title>Connecting structure to function with the recovery of over 1000 high-quality activated sludge metagenome-assembled genomes encoding full-length rRNA genes using long-read sequencing.</title>
        <authorList>
            <person name="Singleton C.M."/>
            <person name="Petriglieri F."/>
            <person name="Kristensen J.M."/>
            <person name="Kirkegaard R.H."/>
            <person name="Michaelsen T.Y."/>
            <person name="Andersen M.H."/>
            <person name="Karst S.M."/>
            <person name="Dueholm M.S."/>
            <person name="Nielsen P.H."/>
            <person name="Albertsen M."/>
        </authorList>
    </citation>
    <scope>NUCLEOTIDE SEQUENCE [LARGE SCALE GENOMIC DNA]</scope>
    <source>
        <strain evidence="2">EsbW_18-Q3-R4-48_BATAC.285</strain>
    </source>
</reference>
<name>A0A935PXP3_9PROT</name>
<feature type="chain" id="PRO_5037805472" evidence="1">
    <location>
        <begin position="23"/>
        <end position="391"/>
    </location>
</feature>
<evidence type="ECO:0000313" key="2">
    <source>
        <dbReference type="EMBL" id="MBK7675280.1"/>
    </source>
</evidence>